<proteinExistence type="inferred from homology"/>
<evidence type="ECO:0000256" key="3">
    <source>
        <dbReference type="ARBA" id="ARBA00005709"/>
    </source>
</evidence>
<dbReference type="NCBIfam" id="TIGR02550">
    <property type="entry name" value="flagell_flgL"/>
    <property type="match status" value="1"/>
</dbReference>
<protein>
    <submittedName>
        <fullName evidence="6">Flagellar hook protein FlgL</fullName>
    </submittedName>
</protein>
<evidence type="ECO:0000256" key="1">
    <source>
        <dbReference type="ARBA" id="ARBA00004365"/>
    </source>
</evidence>
<dbReference type="InterPro" id="IPR001492">
    <property type="entry name" value="Flagellin"/>
</dbReference>
<gene>
    <name evidence="6" type="ORF">AZ34_02065</name>
</gene>
<keyword evidence="6" id="KW-0969">Cilium</keyword>
<evidence type="ECO:0000256" key="2">
    <source>
        <dbReference type="ARBA" id="ARBA00004613"/>
    </source>
</evidence>
<evidence type="ECO:0000256" key="4">
    <source>
        <dbReference type="ARBA" id="ARBA00023143"/>
    </source>
</evidence>
<dbReference type="GO" id="GO:0005576">
    <property type="term" value="C:extracellular region"/>
    <property type="evidence" value="ECO:0007669"/>
    <property type="project" value="UniProtKB-SubCell"/>
</dbReference>
<evidence type="ECO:0000259" key="5">
    <source>
        <dbReference type="Pfam" id="PF00669"/>
    </source>
</evidence>
<comment type="subcellular location">
    <subcellularLocation>
        <location evidence="1">Bacterial flagellum</location>
    </subcellularLocation>
    <subcellularLocation>
        <location evidence="2">Secreted</location>
    </subcellularLocation>
</comment>
<evidence type="ECO:0000313" key="6">
    <source>
        <dbReference type="EMBL" id="EYC49981.1"/>
    </source>
</evidence>
<keyword evidence="6" id="KW-0966">Cell projection</keyword>
<dbReference type="GO" id="GO:0071973">
    <property type="term" value="P:bacterial-type flagellum-dependent cell motility"/>
    <property type="evidence" value="ECO:0007669"/>
    <property type="project" value="InterPro"/>
</dbReference>
<dbReference type="eggNOG" id="COG1344">
    <property type="taxonomic scope" value="Bacteria"/>
</dbReference>
<comment type="similarity">
    <text evidence="3">Belongs to the bacterial flagellin family.</text>
</comment>
<name>A0A016XDT8_9BURK</name>
<dbReference type="InterPro" id="IPR001029">
    <property type="entry name" value="Flagellin_N"/>
</dbReference>
<dbReference type="RefSeq" id="WP_035604266.1">
    <property type="nucleotide sequence ID" value="NZ_JEMG01000001.1"/>
</dbReference>
<dbReference type="Proteomes" id="UP000023268">
    <property type="component" value="Unassembled WGS sequence"/>
</dbReference>
<sequence length="458" mass="48833">MAMRLGTANSYDRTLNILTQRQVELSQQQEKLAAGKKVLRGSDDPTGAAQAERAMTRADRVDIEVRALNLQRNTVALTEGTLGNSMDLLQKIREKIVYAGDGALTPADRAALAVEIKGMRDQLFGYAVKQDSNGIPLFGGLGSAPQAFTDEVAGVVFNGTTGNRASTLVSVPGTMDGQAVWMNVPTGNGIFTTDLGMGTLPTSPAALIGAQTGIPYVPVDPDWAFTKTMNTTNEGKVWAGVGEVVDPAALTGNNYIVRFNVTPQLAEPAPISTNPDDWTLDPVVSYDIYRYDPIADPTGAAAVAVTTDQPYTKGQDIIFDGVSITPNGDPADGDTLTIQSSTRTNLFAVLDQAIAGIDNAANGHQLSQDLAVALRQLDSGKERLSTARSEAGVLLNRADIIEGTQEDKTLQLAADRSRAEDMDMIKGISDMQNMQVGYQAALQTYAQVQRLSLFNFIS</sequence>
<dbReference type="InterPro" id="IPR013384">
    <property type="entry name" value="Flagell_FlgL"/>
</dbReference>
<dbReference type="Pfam" id="PF00669">
    <property type="entry name" value="Flagellin_N"/>
    <property type="match status" value="1"/>
</dbReference>
<reference evidence="6 7" key="1">
    <citation type="submission" date="2014-02" db="EMBL/GenBank/DDBJ databases">
        <title>Draft Genome of Hylemonella gracilis isolated from the Niagara River.</title>
        <authorList>
            <person name="Pawlowski D.R."/>
            <person name="Koudelka G.B."/>
        </authorList>
    </citation>
    <scope>NUCLEOTIDE SEQUENCE [LARGE SCALE GENOMIC DNA]</scope>
    <source>
        <strain evidence="6 7">Niagara R</strain>
    </source>
</reference>
<dbReference type="Gene3D" id="1.20.1330.10">
    <property type="entry name" value="f41 fragment of flagellin, N-terminal domain"/>
    <property type="match status" value="2"/>
</dbReference>
<evidence type="ECO:0000313" key="7">
    <source>
        <dbReference type="Proteomes" id="UP000023268"/>
    </source>
</evidence>
<organism evidence="6 7">
    <name type="scientific">Hylemonella gracilis str. Niagara R</name>
    <dbReference type="NCBI Taxonomy" id="1458275"/>
    <lineage>
        <taxon>Bacteria</taxon>
        <taxon>Pseudomonadati</taxon>
        <taxon>Pseudomonadota</taxon>
        <taxon>Betaproteobacteria</taxon>
        <taxon>Burkholderiales</taxon>
        <taxon>Comamonadaceae</taxon>
        <taxon>Hylemonella</taxon>
    </lineage>
</organism>
<dbReference type="SUPFAM" id="SSF64518">
    <property type="entry name" value="Phase 1 flagellin"/>
    <property type="match status" value="1"/>
</dbReference>
<dbReference type="GO" id="GO:0005198">
    <property type="term" value="F:structural molecule activity"/>
    <property type="evidence" value="ECO:0007669"/>
    <property type="project" value="InterPro"/>
</dbReference>
<accession>A0A016XDT8</accession>
<dbReference type="STRING" id="1458275.AZ34_02065"/>
<feature type="domain" description="Flagellin N-terminal" evidence="5">
    <location>
        <begin position="10"/>
        <end position="140"/>
    </location>
</feature>
<keyword evidence="6" id="KW-0282">Flagellum</keyword>
<comment type="caution">
    <text evidence="6">The sequence shown here is derived from an EMBL/GenBank/DDBJ whole genome shotgun (WGS) entry which is preliminary data.</text>
</comment>
<dbReference type="OrthoDB" id="9768249at2"/>
<dbReference type="GO" id="GO:0009424">
    <property type="term" value="C:bacterial-type flagellum hook"/>
    <property type="evidence" value="ECO:0007669"/>
    <property type="project" value="InterPro"/>
</dbReference>
<dbReference type="EMBL" id="JEMG01000001">
    <property type="protein sequence ID" value="EYC49981.1"/>
    <property type="molecule type" value="Genomic_DNA"/>
</dbReference>
<dbReference type="PANTHER" id="PTHR42792">
    <property type="entry name" value="FLAGELLIN"/>
    <property type="match status" value="1"/>
</dbReference>
<dbReference type="PANTHER" id="PTHR42792:SF1">
    <property type="entry name" value="FLAGELLAR HOOK-ASSOCIATED PROTEIN 3"/>
    <property type="match status" value="1"/>
</dbReference>
<keyword evidence="4" id="KW-0975">Bacterial flagellum</keyword>
<dbReference type="AlphaFoldDB" id="A0A016XDT8"/>